<name>Q38DJ2_TRYB2</name>
<dbReference type="PaxDb" id="5691-EAN77128"/>
<organism evidence="2 3">
    <name type="scientific">Trypanosoma brucei brucei (strain 927/4 GUTat10.1)</name>
    <dbReference type="NCBI Taxonomy" id="185431"/>
    <lineage>
        <taxon>Eukaryota</taxon>
        <taxon>Discoba</taxon>
        <taxon>Euglenozoa</taxon>
        <taxon>Kinetoplastea</taxon>
        <taxon>Metakinetoplastina</taxon>
        <taxon>Trypanosomatida</taxon>
        <taxon>Trypanosomatidae</taxon>
        <taxon>Trypanosoma</taxon>
    </lineage>
</organism>
<dbReference type="Proteomes" id="UP000008524">
    <property type="component" value="Chromosome 9"/>
</dbReference>
<reference evidence="2 3" key="2">
    <citation type="journal article" date="2005" name="Science">
        <title>The genome of the African trypanosome Trypanosoma brucei.</title>
        <authorList>
            <person name="Berriman M."/>
            <person name="Ghedin E."/>
            <person name="Hertz-Fowler C."/>
            <person name="Blandin G."/>
            <person name="Renauld H."/>
            <person name="Bartholomeu D.C."/>
            <person name="Lennard N.J."/>
            <person name="Caler E."/>
            <person name="Hamlin N.E."/>
            <person name="Haas B."/>
            <person name="Bohme U."/>
            <person name="Hannick L."/>
            <person name="Aslett M.A."/>
            <person name="Shallom J."/>
            <person name="Marcello L."/>
            <person name="Hou L."/>
            <person name="Wickstead B."/>
            <person name="Alsmark U.C."/>
            <person name="Arrowsmith C."/>
            <person name="Atkin R.J."/>
            <person name="Barron A.J."/>
            <person name="Bringaud F."/>
            <person name="Brooks K."/>
            <person name="Carrington M."/>
            <person name="Cherevach I."/>
            <person name="Chillingworth T.J."/>
            <person name="Churcher C."/>
            <person name="Clark L.N."/>
            <person name="Corton C.H."/>
            <person name="Cronin A."/>
            <person name="Davies R.M."/>
            <person name="Doggett J."/>
            <person name="Djikeng A."/>
            <person name="Feldblyum T."/>
            <person name="Field M.C."/>
            <person name="Fraser A."/>
            <person name="Goodhead I."/>
            <person name="Hance Z."/>
            <person name="Harper D."/>
            <person name="Harris B.R."/>
            <person name="Hauser H."/>
            <person name="Hostetler J."/>
            <person name="Ivens A."/>
            <person name="Jagels K."/>
            <person name="Johnson D."/>
            <person name="Johnson J."/>
            <person name="Jones K."/>
            <person name="Kerhornou A.X."/>
            <person name="Koo H."/>
            <person name="Larke N."/>
            <person name="Landfear S."/>
            <person name="Larkin C."/>
            <person name="Leech V."/>
            <person name="Line A."/>
            <person name="Lord A."/>
            <person name="Macleod A."/>
            <person name="Mooney P.J."/>
            <person name="Moule S."/>
            <person name="Martin D.M."/>
            <person name="Morgan G.W."/>
            <person name="Mungall K."/>
            <person name="Norbertczak H."/>
            <person name="Ormond D."/>
            <person name="Pai G."/>
            <person name="Peacock C.S."/>
            <person name="Peterson J."/>
            <person name="Quail M.A."/>
            <person name="Rabbinowitsch E."/>
            <person name="Rajandream M.A."/>
            <person name="Reitter C."/>
            <person name="Salzberg S.L."/>
            <person name="Sanders M."/>
            <person name="Schobel S."/>
            <person name="Sharp S."/>
            <person name="Simmonds M."/>
            <person name="Simpson A.J."/>
            <person name="Tallon L."/>
            <person name="Turner C.M."/>
            <person name="Tait A."/>
            <person name="Tivey A.R."/>
            <person name="Van Aken S."/>
            <person name="Walker D."/>
            <person name="Wanless D."/>
            <person name="Wang S."/>
            <person name="White B."/>
            <person name="White O."/>
            <person name="Whitehead S."/>
            <person name="Woodward J."/>
            <person name="Wortman J."/>
            <person name="Adams M.D."/>
            <person name="Embley T.M."/>
            <person name="Gull K."/>
            <person name="Ullu E."/>
            <person name="Barry J.D."/>
            <person name="Fairlamb A.H."/>
            <person name="Opperdoes F."/>
            <person name="Barrell B.G."/>
            <person name="Donelson J.E."/>
            <person name="Hall N."/>
            <person name="Fraser C.M."/>
            <person name="Melville S.E."/>
            <person name="El-Sayed N.M."/>
        </authorList>
    </citation>
    <scope>NUCLEOTIDE SEQUENCE [LARGE SCALE GENOMIC DNA]</scope>
    <source>
        <strain evidence="2 3">927/4 GUTat10.1</strain>
    </source>
</reference>
<dbReference type="InParanoid" id="Q38DJ2"/>
<protein>
    <submittedName>
        <fullName evidence="2">Uncharacterized protein</fullName>
    </submittedName>
</protein>
<reference evidence="2 3" key="1">
    <citation type="journal article" date="2005" name="Science">
        <title>Comparative genomics of trypanosomatid parasitic protozoa.</title>
        <authorList>
            <person name="El-Sayed N.M."/>
            <person name="Myler P.J."/>
            <person name="Blandin G."/>
            <person name="Berriman M."/>
            <person name="Crabtree J."/>
            <person name="Aggarwal G."/>
            <person name="Caler E."/>
            <person name="Renauld H."/>
            <person name="Worthey E.A."/>
            <person name="Hertz-Fowler C."/>
            <person name="Ghedin E."/>
            <person name="Peacock C."/>
            <person name="Bartholomeu D.C."/>
            <person name="Haas B.J."/>
            <person name="Tran A.N."/>
            <person name="Wortman J.R."/>
            <person name="Alsmark U.C."/>
            <person name="Angiuoli S."/>
            <person name="Anupama A."/>
            <person name="Badger J."/>
            <person name="Bringaud F."/>
            <person name="Cadag E."/>
            <person name="Carlton J.M."/>
            <person name="Cerqueira G.C."/>
            <person name="Creasy T."/>
            <person name="Delcher A.L."/>
            <person name="Djikeng A."/>
            <person name="Embley T.M."/>
            <person name="Hauser C."/>
            <person name="Ivens A.C."/>
            <person name="Kummerfeld S.K."/>
            <person name="Pereira-Leal J.B."/>
            <person name="Nilsson D."/>
            <person name="Peterson J."/>
            <person name="Salzberg S.L."/>
            <person name="Shallom J."/>
            <person name="Silva J.C."/>
            <person name="Sundaram J."/>
            <person name="Westenberger S."/>
            <person name="White O."/>
            <person name="Melville S.E."/>
            <person name="Donelson J.E."/>
            <person name="Andersson B."/>
            <person name="Stuart K.D."/>
            <person name="Hall N."/>
        </authorList>
    </citation>
    <scope>NUCLEOTIDE SEQUENCE [LARGE SCALE GENOMIC DNA]</scope>
    <source>
        <strain evidence="2 3">927/4 GUTat10.1</strain>
    </source>
</reference>
<gene>
    <name evidence="2" type="ORF">Tb09.v1.0670</name>
</gene>
<evidence type="ECO:0000256" key="1">
    <source>
        <dbReference type="SAM" id="MobiDB-lite"/>
    </source>
</evidence>
<dbReference type="RefSeq" id="XP_827458.1">
    <property type="nucleotide sequence ID" value="XM_822365.1"/>
</dbReference>
<feature type="region of interest" description="Disordered" evidence="1">
    <location>
        <begin position="1"/>
        <end position="37"/>
    </location>
</feature>
<keyword evidence="3" id="KW-1185">Reference proteome</keyword>
<evidence type="ECO:0000313" key="3">
    <source>
        <dbReference type="Proteomes" id="UP000008524"/>
    </source>
</evidence>
<accession>Q38DJ2</accession>
<proteinExistence type="predicted"/>
<dbReference type="GeneID" id="3660917"/>
<evidence type="ECO:0000313" key="2">
    <source>
        <dbReference type="EMBL" id="EAN77128.1"/>
    </source>
</evidence>
<dbReference type="EMBL" id="CM000207">
    <property type="protein sequence ID" value="EAN77128.1"/>
    <property type="molecule type" value="Genomic_DNA"/>
</dbReference>
<dbReference type="AlphaFoldDB" id="Q38DJ2"/>
<sequence length="37" mass="4254">MVQHEINWYQPNALTPPPPPLPLQALHSKYAPQHQPN</sequence>
<dbReference type="KEGG" id="tbr:Tb09.v1.0670"/>